<gene>
    <name evidence="8" type="ORF">SAMN02745119_02884</name>
</gene>
<dbReference type="InterPro" id="IPR027417">
    <property type="entry name" value="P-loop_NTPase"/>
</dbReference>
<evidence type="ECO:0000313" key="9">
    <source>
        <dbReference type="Proteomes" id="UP000190102"/>
    </source>
</evidence>
<evidence type="ECO:0000256" key="6">
    <source>
        <dbReference type="ARBA" id="ARBA00023163"/>
    </source>
</evidence>
<keyword evidence="5" id="KW-0010">Activator</keyword>
<dbReference type="OrthoDB" id="9763792at2"/>
<dbReference type="Gene3D" id="3.30.450.40">
    <property type="match status" value="1"/>
</dbReference>
<dbReference type="Pfam" id="PF25601">
    <property type="entry name" value="AAA_lid_14"/>
    <property type="match status" value="1"/>
</dbReference>
<organism evidence="8 9">
    <name type="scientific">Trichlorobacter thiogenes</name>
    <dbReference type="NCBI Taxonomy" id="115783"/>
    <lineage>
        <taxon>Bacteria</taxon>
        <taxon>Pseudomonadati</taxon>
        <taxon>Thermodesulfobacteriota</taxon>
        <taxon>Desulfuromonadia</taxon>
        <taxon>Geobacterales</taxon>
        <taxon>Geobacteraceae</taxon>
        <taxon>Trichlorobacter</taxon>
    </lineage>
</organism>
<keyword evidence="9" id="KW-1185">Reference proteome</keyword>
<evidence type="ECO:0000256" key="5">
    <source>
        <dbReference type="ARBA" id="ARBA00023159"/>
    </source>
</evidence>
<keyword evidence="4" id="KW-0238">DNA-binding</keyword>
<dbReference type="PROSITE" id="PS50045">
    <property type="entry name" value="SIGMA54_INTERACT_4"/>
    <property type="match status" value="1"/>
</dbReference>
<dbReference type="FunFam" id="1.10.8.60:FF:000014">
    <property type="entry name" value="DNA-binding transcriptional regulator NtrC"/>
    <property type="match status" value="1"/>
</dbReference>
<keyword evidence="3" id="KW-0805">Transcription regulation</keyword>
<dbReference type="EMBL" id="FUWR01000020">
    <property type="protein sequence ID" value="SKA15178.1"/>
    <property type="molecule type" value="Genomic_DNA"/>
</dbReference>
<dbReference type="InterPro" id="IPR025944">
    <property type="entry name" value="Sigma_54_int_dom_CS"/>
</dbReference>
<dbReference type="GO" id="GO:0043565">
    <property type="term" value="F:sequence-specific DNA binding"/>
    <property type="evidence" value="ECO:0007669"/>
    <property type="project" value="InterPro"/>
</dbReference>
<dbReference type="Pfam" id="PF13185">
    <property type="entry name" value="GAF_2"/>
    <property type="match status" value="1"/>
</dbReference>
<dbReference type="STRING" id="115783.SAMN02745119_02884"/>
<dbReference type="PROSITE" id="PS00688">
    <property type="entry name" value="SIGMA54_INTERACT_3"/>
    <property type="match status" value="1"/>
</dbReference>
<dbReference type="Proteomes" id="UP000190102">
    <property type="component" value="Unassembled WGS sequence"/>
</dbReference>
<dbReference type="Pfam" id="PF00158">
    <property type="entry name" value="Sigma54_activat"/>
    <property type="match status" value="1"/>
</dbReference>
<dbReference type="SUPFAM" id="SSF55781">
    <property type="entry name" value="GAF domain-like"/>
    <property type="match status" value="1"/>
</dbReference>
<dbReference type="InterPro" id="IPR058031">
    <property type="entry name" value="AAA_lid_NorR"/>
</dbReference>
<dbReference type="FunFam" id="3.40.50.300:FF:000006">
    <property type="entry name" value="DNA-binding transcriptional regulator NtrC"/>
    <property type="match status" value="1"/>
</dbReference>
<evidence type="ECO:0000256" key="3">
    <source>
        <dbReference type="ARBA" id="ARBA00023015"/>
    </source>
</evidence>
<dbReference type="InterPro" id="IPR003593">
    <property type="entry name" value="AAA+_ATPase"/>
</dbReference>
<keyword evidence="2" id="KW-0067">ATP-binding</keyword>
<dbReference type="InterPro" id="IPR025662">
    <property type="entry name" value="Sigma_54_int_dom_ATP-bd_1"/>
</dbReference>
<dbReference type="RefSeq" id="WP_078791105.1">
    <property type="nucleotide sequence ID" value="NZ_FUWR01000020.1"/>
</dbReference>
<dbReference type="PANTHER" id="PTHR32071">
    <property type="entry name" value="TRANSCRIPTIONAL REGULATORY PROTEIN"/>
    <property type="match status" value="1"/>
</dbReference>
<dbReference type="PROSITE" id="PS00675">
    <property type="entry name" value="SIGMA54_INTERACT_1"/>
    <property type="match status" value="1"/>
</dbReference>
<dbReference type="InterPro" id="IPR002078">
    <property type="entry name" value="Sigma_54_int"/>
</dbReference>
<dbReference type="InterPro" id="IPR025943">
    <property type="entry name" value="Sigma_54_int_dom_ATP-bd_2"/>
</dbReference>
<evidence type="ECO:0000259" key="7">
    <source>
        <dbReference type="PROSITE" id="PS50045"/>
    </source>
</evidence>
<dbReference type="SMART" id="SM00065">
    <property type="entry name" value="GAF"/>
    <property type="match status" value="1"/>
</dbReference>
<dbReference type="SUPFAM" id="SSF46689">
    <property type="entry name" value="Homeodomain-like"/>
    <property type="match status" value="1"/>
</dbReference>
<feature type="domain" description="Sigma-54 factor interaction" evidence="7">
    <location>
        <begin position="240"/>
        <end position="469"/>
    </location>
</feature>
<protein>
    <submittedName>
        <fullName evidence="8">Nif-specific regulatory protein</fullName>
    </submittedName>
</protein>
<dbReference type="PRINTS" id="PR01590">
    <property type="entry name" value="HTHFIS"/>
</dbReference>
<dbReference type="Gene3D" id="1.10.8.60">
    <property type="match status" value="1"/>
</dbReference>
<keyword evidence="6" id="KW-0804">Transcription</keyword>
<dbReference type="CDD" id="cd00009">
    <property type="entry name" value="AAA"/>
    <property type="match status" value="1"/>
</dbReference>
<dbReference type="Gene3D" id="3.40.50.300">
    <property type="entry name" value="P-loop containing nucleotide triphosphate hydrolases"/>
    <property type="match status" value="1"/>
</dbReference>
<proteinExistence type="predicted"/>
<keyword evidence="1" id="KW-0547">Nucleotide-binding</keyword>
<name>A0A1T4RHG2_9BACT</name>
<dbReference type="Pfam" id="PF02954">
    <property type="entry name" value="HTH_8"/>
    <property type="match status" value="1"/>
</dbReference>
<dbReference type="GO" id="GO:0005524">
    <property type="term" value="F:ATP binding"/>
    <property type="evidence" value="ECO:0007669"/>
    <property type="project" value="UniProtKB-KW"/>
</dbReference>
<evidence type="ECO:0000313" key="8">
    <source>
        <dbReference type="EMBL" id="SKA15178.1"/>
    </source>
</evidence>
<dbReference type="GO" id="GO:0006355">
    <property type="term" value="P:regulation of DNA-templated transcription"/>
    <property type="evidence" value="ECO:0007669"/>
    <property type="project" value="InterPro"/>
</dbReference>
<evidence type="ECO:0000256" key="2">
    <source>
        <dbReference type="ARBA" id="ARBA00022840"/>
    </source>
</evidence>
<reference evidence="9" key="1">
    <citation type="submission" date="2017-02" db="EMBL/GenBank/DDBJ databases">
        <authorList>
            <person name="Varghese N."/>
            <person name="Submissions S."/>
        </authorList>
    </citation>
    <scope>NUCLEOTIDE SEQUENCE [LARGE SCALE GENOMIC DNA]</scope>
    <source>
        <strain evidence="9">ATCC BAA-34</strain>
    </source>
</reference>
<dbReference type="InterPro" id="IPR009057">
    <property type="entry name" value="Homeodomain-like_sf"/>
</dbReference>
<dbReference type="InterPro" id="IPR029016">
    <property type="entry name" value="GAF-like_dom_sf"/>
</dbReference>
<dbReference type="PANTHER" id="PTHR32071:SF57">
    <property type="entry name" value="C4-DICARBOXYLATE TRANSPORT TRANSCRIPTIONAL REGULATORY PROTEIN DCTD"/>
    <property type="match status" value="1"/>
</dbReference>
<dbReference type="AlphaFoldDB" id="A0A1T4RHG2"/>
<evidence type="ECO:0000256" key="4">
    <source>
        <dbReference type="ARBA" id="ARBA00023125"/>
    </source>
</evidence>
<dbReference type="Gene3D" id="1.10.10.60">
    <property type="entry name" value="Homeodomain-like"/>
    <property type="match status" value="1"/>
</dbReference>
<sequence>MVANRWEEASATGKPDLKVIFSSDKPKPNALRLNLATVGKCRNLECRAKVFPLLYQMSQVIAESANLGDTLSILLQIMQQEMNIVCGMICLYHHKSGRISIHKSFGMTAEEASRGVYTLGEGITGKVVETGKAIMLPCISEEPAFLHRTRSLKYGLDQELSFVCVPVMRGRKVLGVISAERIYDSNKLLEQDVELLSTFAAMIAPAVELYLVEHFDKAQLERENRRLHDALKQKFRPGNIIGNSKAMLEVYDLIHKITKTRTTVLILGESGVGKELVAGAIHYHSPLANGPLVKFNCAALPENIIESELFGHEKGSFTGATNHRVGRFEEADGGTIFLDEVGELSLAMQAKLLRVLQEKTFERVGGNQPIKVNIRIIAATNRDLVEMVARGQFREDLYYRLNVFPITIPPLRDRGSDIITLADHFVARFAAESGKEIRRISTPALNMLMNYPWPGNVRELENVIERAIILTEDEVIHGYNLPPSLQLPTLPASGQTGGLETKLAAIEYELLVEALKTHHGNVTEAAQELGLTRRIMGLRMSKFNLDYKRFR</sequence>
<dbReference type="PROSITE" id="PS00676">
    <property type="entry name" value="SIGMA54_INTERACT_2"/>
    <property type="match status" value="1"/>
</dbReference>
<evidence type="ECO:0000256" key="1">
    <source>
        <dbReference type="ARBA" id="ARBA00022741"/>
    </source>
</evidence>
<accession>A0A1T4RHG2</accession>
<dbReference type="SMART" id="SM00382">
    <property type="entry name" value="AAA"/>
    <property type="match status" value="1"/>
</dbReference>
<dbReference type="InterPro" id="IPR002197">
    <property type="entry name" value="HTH_Fis"/>
</dbReference>
<dbReference type="InterPro" id="IPR003018">
    <property type="entry name" value="GAF"/>
</dbReference>
<dbReference type="SUPFAM" id="SSF52540">
    <property type="entry name" value="P-loop containing nucleoside triphosphate hydrolases"/>
    <property type="match status" value="1"/>
</dbReference>